<sequence>MSMPGGFTEQDPNSQDVKDMVSRAMTQLNAQSNSLNYLIPIKIVSVQSQVVAGINYKINATIGKSTCLKNQVSAADFDSANCPETSENDRQNYTISVWQKPWENFEQFTFNQN</sequence>
<reference evidence="6" key="1">
    <citation type="submission" date="2022-11" db="UniProtKB">
        <authorList>
            <consortium name="WormBaseParasite"/>
        </authorList>
    </citation>
    <scope>IDENTIFICATION</scope>
</reference>
<dbReference type="InterPro" id="IPR046350">
    <property type="entry name" value="Cystatin_sf"/>
</dbReference>
<comment type="similarity">
    <text evidence="1">Belongs to the cystatin family.</text>
</comment>
<evidence type="ECO:0000259" key="4">
    <source>
        <dbReference type="SMART" id="SM00043"/>
    </source>
</evidence>
<dbReference type="GO" id="GO:0031982">
    <property type="term" value="C:vesicle"/>
    <property type="evidence" value="ECO:0007669"/>
    <property type="project" value="TreeGrafter"/>
</dbReference>
<dbReference type="SUPFAM" id="SSF54403">
    <property type="entry name" value="Cystatin/monellin"/>
    <property type="match status" value="1"/>
</dbReference>
<keyword evidence="3" id="KW-0789">Thiol protease inhibitor</keyword>
<dbReference type="Pfam" id="PF00031">
    <property type="entry name" value="Cystatin"/>
    <property type="match status" value="1"/>
</dbReference>
<dbReference type="PANTHER" id="PTHR46186">
    <property type="entry name" value="CYSTATIN"/>
    <property type="match status" value="1"/>
</dbReference>
<evidence type="ECO:0000256" key="2">
    <source>
        <dbReference type="ARBA" id="ARBA00022690"/>
    </source>
</evidence>
<dbReference type="GO" id="GO:0005615">
    <property type="term" value="C:extracellular space"/>
    <property type="evidence" value="ECO:0007669"/>
    <property type="project" value="TreeGrafter"/>
</dbReference>
<evidence type="ECO:0000313" key="6">
    <source>
        <dbReference type="WBParaSite" id="ACRNAN_scaffold2410.g28409.t1"/>
    </source>
</evidence>
<dbReference type="PANTHER" id="PTHR46186:SF2">
    <property type="entry name" value="CYSTATIN"/>
    <property type="match status" value="1"/>
</dbReference>
<keyword evidence="5" id="KW-1185">Reference proteome</keyword>
<dbReference type="CDD" id="cd00042">
    <property type="entry name" value="CY"/>
    <property type="match status" value="1"/>
</dbReference>
<evidence type="ECO:0000256" key="3">
    <source>
        <dbReference type="ARBA" id="ARBA00022704"/>
    </source>
</evidence>
<feature type="domain" description="Cystatin" evidence="4">
    <location>
        <begin position="2"/>
        <end position="113"/>
    </location>
</feature>
<dbReference type="Gene3D" id="3.10.450.10">
    <property type="match status" value="1"/>
</dbReference>
<evidence type="ECO:0000256" key="1">
    <source>
        <dbReference type="ARBA" id="ARBA00009403"/>
    </source>
</evidence>
<accession>A0A914DES9</accession>
<protein>
    <submittedName>
        <fullName evidence="6">Cystatin domain-containing protein</fullName>
    </submittedName>
</protein>
<dbReference type="GO" id="GO:0004869">
    <property type="term" value="F:cysteine-type endopeptidase inhibitor activity"/>
    <property type="evidence" value="ECO:0007669"/>
    <property type="project" value="UniProtKB-KW"/>
</dbReference>
<name>A0A914DES9_9BILA</name>
<keyword evidence="2" id="KW-0646">Protease inhibitor</keyword>
<dbReference type="SMART" id="SM00043">
    <property type="entry name" value="CY"/>
    <property type="match status" value="1"/>
</dbReference>
<dbReference type="GO" id="GO:0005737">
    <property type="term" value="C:cytoplasm"/>
    <property type="evidence" value="ECO:0007669"/>
    <property type="project" value="TreeGrafter"/>
</dbReference>
<dbReference type="AlphaFoldDB" id="A0A914DES9"/>
<evidence type="ECO:0000313" key="5">
    <source>
        <dbReference type="Proteomes" id="UP000887540"/>
    </source>
</evidence>
<dbReference type="InterPro" id="IPR000010">
    <property type="entry name" value="Cystatin_dom"/>
</dbReference>
<dbReference type="WBParaSite" id="ACRNAN_scaffold2410.g28409.t1">
    <property type="protein sequence ID" value="ACRNAN_scaffold2410.g28409.t1"/>
    <property type="gene ID" value="ACRNAN_scaffold2410.g28409"/>
</dbReference>
<organism evidence="5 6">
    <name type="scientific">Acrobeloides nanus</name>
    <dbReference type="NCBI Taxonomy" id="290746"/>
    <lineage>
        <taxon>Eukaryota</taxon>
        <taxon>Metazoa</taxon>
        <taxon>Ecdysozoa</taxon>
        <taxon>Nematoda</taxon>
        <taxon>Chromadorea</taxon>
        <taxon>Rhabditida</taxon>
        <taxon>Tylenchina</taxon>
        <taxon>Cephalobomorpha</taxon>
        <taxon>Cephaloboidea</taxon>
        <taxon>Cephalobidae</taxon>
        <taxon>Acrobeloides</taxon>
    </lineage>
</organism>
<dbReference type="Proteomes" id="UP000887540">
    <property type="component" value="Unplaced"/>
</dbReference>
<proteinExistence type="inferred from homology"/>